<evidence type="ECO:0000256" key="5">
    <source>
        <dbReference type="SAM" id="MobiDB-lite"/>
    </source>
</evidence>
<evidence type="ECO:0000256" key="3">
    <source>
        <dbReference type="PIRSR" id="PIRSR603782-1"/>
    </source>
</evidence>
<evidence type="ECO:0000313" key="7">
    <source>
        <dbReference type="EMBL" id="QDT58485.1"/>
    </source>
</evidence>
<dbReference type="InterPro" id="IPR003782">
    <property type="entry name" value="SCO1/SenC"/>
</dbReference>
<evidence type="ECO:0000256" key="2">
    <source>
        <dbReference type="ARBA" id="ARBA00023008"/>
    </source>
</evidence>
<keyword evidence="4" id="KW-1015">Disulfide bond</keyword>
<proteinExistence type="inferred from homology"/>
<feature type="binding site" evidence="3">
    <location>
        <position position="107"/>
    </location>
    <ligand>
        <name>Cu cation</name>
        <dbReference type="ChEBI" id="CHEBI:23378"/>
    </ligand>
</feature>
<dbReference type="InterPro" id="IPR036249">
    <property type="entry name" value="Thioredoxin-like_sf"/>
</dbReference>
<dbReference type="PANTHER" id="PTHR12151">
    <property type="entry name" value="ELECTRON TRANSPORT PROTIN SCO1/SENC FAMILY MEMBER"/>
    <property type="match status" value="1"/>
</dbReference>
<dbReference type="AlphaFoldDB" id="A0A517SQS4"/>
<dbReference type="GO" id="GO:0046872">
    <property type="term" value="F:metal ion binding"/>
    <property type="evidence" value="ECO:0007669"/>
    <property type="project" value="UniProtKB-KW"/>
</dbReference>
<dbReference type="PROSITE" id="PS51352">
    <property type="entry name" value="THIOREDOXIN_2"/>
    <property type="match status" value="1"/>
</dbReference>
<feature type="binding site" evidence="3">
    <location>
        <position position="184"/>
    </location>
    <ligand>
        <name>Cu cation</name>
        <dbReference type="ChEBI" id="CHEBI:23378"/>
    </ligand>
</feature>
<dbReference type="RefSeq" id="WP_145269679.1">
    <property type="nucleotide sequence ID" value="NZ_CP036272.1"/>
</dbReference>
<feature type="binding site" evidence="3">
    <location>
        <position position="103"/>
    </location>
    <ligand>
        <name>Cu cation</name>
        <dbReference type="ChEBI" id="CHEBI:23378"/>
    </ligand>
</feature>
<evidence type="ECO:0000256" key="1">
    <source>
        <dbReference type="ARBA" id="ARBA00010996"/>
    </source>
</evidence>
<keyword evidence="3" id="KW-0479">Metal-binding</keyword>
<comment type="similarity">
    <text evidence="1">Belongs to the SCO1/2 family.</text>
</comment>
<evidence type="ECO:0000256" key="4">
    <source>
        <dbReference type="PIRSR" id="PIRSR603782-2"/>
    </source>
</evidence>
<keyword evidence="2 3" id="KW-0186">Copper</keyword>
<organism evidence="7 8">
    <name type="scientific">Stieleria bergensis</name>
    <dbReference type="NCBI Taxonomy" id="2528025"/>
    <lineage>
        <taxon>Bacteria</taxon>
        <taxon>Pseudomonadati</taxon>
        <taxon>Planctomycetota</taxon>
        <taxon>Planctomycetia</taxon>
        <taxon>Pirellulales</taxon>
        <taxon>Pirellulaceae</taxon>
        <taxon>Stieleria</taxon>
    </lineage>
</organism>
<dbReference type="EMBL" id="CP036272">
    <property type="protein sequence ID" value="QDT58485.1"/>
    <property type="molecule type" value="Genomic_DNA"/>
</dbReference>
<feature type="region of interest" description="Disordered" evidence="5">
    <location>
        <begin position="29"/>
        <end position="58"/>
    </location>
</feature>
<dbReference type="Proteomes" id="UP000315003">
    <property type="component" value="Chromosome"/>
</dbReference>
<dbReference type="PANTHER" id="PTHR12151:SF25">
    <property type="entry name" value="LINALOOL DEHYDRATASE_ISOMERASE DOMAIN-CONTAINING PROTEIN"/>
    <property type="match status" value="1"/>
</dbReference>
<dbReference type="Pfam" id="PF02630">
    <property type="entry name" value="SCO1-SenC"/>
    <property type="match status" value="1"/>
</dbReference>
<dbReference type="SUPFAM" id="SSF52833">
    <property type="entry name" value="Thioredoxin-like"/>
    <property type="match status" value="1"/>
</dbReference>
<gene>
    <name evidence="7" type="ORF">SV7mr_09780</name>
</gene>
<evidence type="ECO:0000259" key="6">
    <source>
        <dbReference type="PROSITE" id="PS51352"/>
    </source>
</evidence>
<dbReference type="OrthoDB" id="9811998at2"/>
<evidence type="ECO:0000313" key="8">
    <source>
        <dbReference type="Proteomes" id="UP000315003"/>
    </source>
</evidence>
<keyword evidence="8" id="KW-1185">Reference proteome</keyword>
<protein>
    <recommendedName>
        <fullName evidence="6">Thioredoxin domain-containing protein</fullName>
    </recommendedName>
</protein>
<name>A0A517SQS4_9BACT</name>
<dbReference type="CDD" id="cd02968">
    <property type="entry name" value="SCO"/>
    <property type="match status" value="1"/>
</dbReference>
<dbReference type="InterPro" id="IPR013766">
    <property type="entry name" value="Thioredoxin_domain"/>
</dbReference>
<dbReference type="Gene3D" id="3.40.30.10">
    <property type="entry name" value="Glutaredoxin"/>
    <property type="match status" value="1"/>
</dbReference>
<feature type="domain" description="Thioredoxin" evidence="6">
    <location>
        <begin position="65"/>
        <end position="221"/>
    </location>
</feature>
<feature type="disulfide bond" description="Redox-active" evidence="4">
    <location>
        <begin position="103"/>
        <end position="107"/>
    </location>
</feature>
<accession>A0A517SQS4</accession>
<sequence length="223" mass="25013">MKTAANIVSILVAGVVLGLVFREFRKPKAATGPGPGEVVYQPDVAPGEEPTASKEEMDVPEVVRLDSPPLLNHFELIERSGKPISTDDLKGQPYVLSFFFTTCPSICPQQNQRIQKLQDEFAGQPIRFVSITCDPEKDTPEVLTEYAARYGADKEQWLFLTGELDYIRQIGVDMFRQPIAKGFHTEKLVLVDAEGNIEGMYVQTEPVHMEKLREAMRSMIEPK</sequence>
<reference evidence="7 8" key="1">
    <citation type="submission" date="2019-02" db="EMBL/GenBank/DDBJ databases">
        <title>Deep-cultivation of Planctomycetes and their phenomic and genomic characterization uncovers novel biology.</title>
        <authorList>
            <person name="Wiegand S."/>
            <person name="Jogler M."/>
            <person name="Boedeker C."/>
            <person name="Pinto D."/>
            <person name="Vollmers J."/>
            <person name="Rivas-Marin E."/>
            <person name="Kohn T."/>
            <person name="Peeters S.H."/>
            <person name="Heuer A."/>
            <person name="Rast P."/>
            <person name="Oberbeckmann S."/>
            <person name="Bunk B."/>
            <person name="Jeske O."/>
            <person name="Meyerdierks A."/>
            <person name="Storesund J.E."/>
            <person name="Kallscheuer N."/>
            <person name="Luecker S."/>
            <person name="Lage O.M."/>
            <person name="Pohl T."/>
            <person name="Merkel B.J."/>
            <person name="Hornburger P."/>
            <person name="Mueller R.-W."/>
            <person name="Bruemmer F."/>
            <person name="Labrenz M."/>
            <person name="Spormann A.M."/>
            <person name="Op den Camp H."/>
            <person name="Overmann J."/>
            <person name="Amann R."/>
            <person name="Jetten M.S.M."/>
            <person name="Mascher T."/>
            <person name="Medema M.H."/>
            <person name="Devos D.P."/>
            <person name="Kaster A.-K."/>
            <person name="Ovreas L."/>
            <person name="Rohde M."/>
            <person name="Galperin M.Y."/>
            <person name="Jogler C."/>
        </authorList>
    </citation>
    <scope>NUCLEOTIDE SEQUENCE [LARGE SCALE GENOMIC DNA]</scope>
    <source>
        <strain evidence="7 8">SV_7m_r</strain>
    </source>
</reference>